<evidence type="ECO:0000256" key="4">
    <source>
        <dbReference type="ARBA" id="ARBA00022723"/>
    </source>
</evidence>
<accession>A0A2P6NHT0</accession>
<reference evidence="11 12" key="1">
    <citation type="journal article" date="2018" name="Genome Biol. Evol.">
        <title>Multiple Roots of Fruiting Body Formation in Amoebozoa.</title>
        <authorList>
            <person name="Hillmann F."/>
            <person name="Forbes G."/>
            <person name="Novohradska S."/>
            <person name="Ferling I."/>
            <person name="Riege K."/>
            <person name="Groth M."/>
            <person name="Westermann M."/>
            <person name="Marz M."/>
            <person name="Spaller T."/>
            <person name="Winckler T."/>
            <person name="Schaap P."/>
            <person name="Glockner G."/>
        </authorList>
    </citation>
    <scope>NUCLEOTIDE SEQUENCE [LARGE SCALE GENOMIC DNA]</scope>
    <source>
        <strain evidence="11 12">Jena</strain>
    </source>
</reference>
<feature type="active site" description="Proton acceptor" evidence="7">
    <location>
        <position position="291"/>
    </location>
</feature>
<dbReference type="PROSITE" id="PS50271">
    <property type="entry name" value="ZF_UBP"/>
    <property type="match status" value="1"/>
</dbReference>
<evidence type="ECO:0000256" key="5">
    <source>
        <dbReference type="ARBA" id="ARBA00022833"/>
    </source>
</evidence>
<dbReference type="Gene3D" id="3.30.40.10">
    <property type="entry name" value="Zinc/RING finger domain, C3HC4 (zinc finger)"/>
    <property type="match status" value="1"/>
</dbReference>
<name>A0A2P6NHT0_9EUKA</name>
<dbReference type="GO" id="GO:0005634">
    <property type="term" value="C:nucleus"/>
    <property type="evidence" value="ECO:0007669"/>
    <property type="project" value="TreeGrafter"/>
</dbReference>
<feature type="binding site" evidence="7">
    <location>
        <position position="302"/>
    </location>
    <ligand>
        <name>Zn(2+)</name>
        <dbReference type="ChEBI" id="CHEBI:29105"/>
    </ligand>
</feature>
<dbReference type="Gene3D" id="3.30.1600.10">
    <property type="entry name" value="SIR2/SIRT2 'Small Domain"/>
    <property type="match status" value="1"/>
</dbReference>
<keyword evidence="8" id="KW-0863">Zinc-finger</keyword>
<sequence length="466" mass="52846">MDQTEGFAIEPKRDCPHVKKGYDQEHFDPVFVSGFGPCEDCHDLKENWLCLQCFKIHCSRYQKGHATQHYEKENTHPIAVSFRDLSVWCYECDSYIMDEKIEPLLNHLLTSREEENDDDFGHKNGSDDEGNIPTVEMLSALLRQFGAGLINQPDETLNADPILKDLTPDGVASGILEGKFKKIIVMTGAGISVAAGIPDFRTPGTGLYDNLQKYGLPHPTAVFEIEYFRKRPEPFYTLAKELYPGNYDATAVHYFIRLLAEKGLLLRNFTQNIDTLERVAGVDPSLLVEAHGSFGSASCIDCHNKVDDAWLKEQVFSDQIPHCRFCNGLIKPDIVFFGESLPERFHQRVPLDFSECDLLIVIGTSLQVQPFASLIDRVKPQTPRLLINREEVGKQSAGLERFGIISEKGFRFGMANNYRDVALLGDCQDGVYYLAKQLGWKDELDRTMKQGQTHKARREREENDTK</sequence>
<dbReference type="InterPro" id="IPR026591">
    <property type="entry name" value="Sirtuin_cat_small_dom_sf"/>
</dbReference>
<dbReference type="FunCoup" id="A0A2P6NHT0">
    <property type="interactions" value="474"/>
</dbReference>
<evidence type="ECO:0000256" key="3">
    <source>
        <dbReference type="ARBA" id="ARBA00022679"/>
    </source>
</evidence>
<dbReference type="STRING" id="1890364.A0A2P6NHT0"/>
<dbReference type="SUPFAM" id="SSF52467">
    <property type="entry name" value="DHS-like NAD/FAD-binding domain"/>
    <property type="match status" value="1"/>
</dbReference>
<evidence type="ECO:0000259" key="10">
    <source>
        <dbReference type="PROSITE" id="PS50305"/>
    </source>
</evidence>
<keyword evidence="4 7" id="KW-0479">Metal-binding</keyword>
<dbReference type="Pfam" id="PF02146">
    <property type="entry name" value="SIR2"/>
    <property type="match status" value="1"/>
</dbReference>
<evidence type="ECO:0000256" key="1">
    <source>
        <dbReference type="ARBA" id="ARBA00001947"/>
    </source>
</evidence>
<dbReference type="InterPro" id="IPR050134">
    <property type="entry name" value="NAD-dep_sirtuin_deacylases"/>
</dbReference>
<dbReference type="InterPro" id="IPR003000">
    <property type="entry name" value="Sirtuin"/>
</dbReference>
<dbReference type="SUPFAM" id="SSF57850">
    <property type="entry name" value="RING/U-box"/>
    <property type="match status" value="1"/>
</dbReference>
<dbReference type="Pfam" id="PF02148">
    <property type="entry name" value="zf-UBP"/>
    <property type="match status" value="1"/>
</dbReference>
<dbReference type="CDD" id="cd01408">
    <property type="entry name" value="SIRT1"/>
    <property type="match status" value="1"/>
</dbReference>
<dbReference type="PANTHER" id="PTHR11085">
    <property type="entry name" value="NAD-DEPENDENT PROTEIN DEACYLASE SIRTUIN-5, MITOCHONDRIAL-RELATED"/>
    <property type="match status" value="1"/>
</dbReference>
<evidence type="ECO:0000259" key="9">
    <source>
        <dbReference type="PROSITE" id="PS50271"/>
    </source>
</evidence>
<gene>
    <name evidence="11" type="ORF">PROFUN_04371</name>
</gene>
<evidence type="ECO:0000313" key="12">
    <source>
        <dbReference type="Proteomes" id="UP000241769"/>
    </source>
</evidence>
<dbReference type="Gene3D" id="3.40.50.1220">
    <property type="entry name" value="TPP-binding domain"/>
    <property type="match status" value="1"/>
</dbReference>
<dbReference type="GO" id="GO:0070403">
    <property type="term" value="F:NAD+ binding"/>
    <property type="evidence" value="ECO:0007669"/>
    <property type="project" value="InterPro"/>
</dbReference>
<dbReference type="PANTHER" id="PTHR11085:SF6">
    <property type="entry name" value="NAD-DEPENDENT PROTEIN DEACETYLASE SIRTUIN-2"/>
    <property type="match status" value="1"/>
</dbReference>
<dbReference type="AlphaFoldDB" id="A0A2P6NHT0"/>
<dbReference type="Proteomes" id="UP000241769">
    <property type="component" value="Unassembled WGS sequence"/>
</dbReference>
<keyword evidence="12" id="KW-1185">Reference proteome</keyword>
<dbReference type="SMART" id="SM00290">
    <property type="entry name" value="ZnF_UBP"/>
    <property type="match status" value="1"/>
</dbReference>
<dbReference type="InterPro" id="IPR013083">
    <property type="entry name" value="Znf_RING/FYVE/PHD"/>
</dbReference>
<dbReference type="InterPro" id="IPR026590">
    <property type="entry name" value="Ssirtuin_cat_dom"/>
</dbReference>
<dbReference type="GO" id="GO:0017136">
    <property type="term" value="F:histone deacetylase activity, NAD-dependent"/>
    <property type="evidence" value="ECO:0007669"/>
    <property type="project" value="TreeGrafter"/>
</dbReference>
<dbReference type="InterPro" id="IPR001607">
    <property type="entry name" value="Znf_UBP"/>
</dbReference>
<evidence type="ECO:0000256" key="7">
    <source>
        <dbReference type="PROSITE-ProRule" id="PRU00236"/>
    </source>
</evidence>
<feature type="binding site" evidence="7">
    <location>
        <position position="323"/>
    </location>
    <ligand>
        <name>Zn(2+)</name>
        <dbReference type="ChEBI" id="CHEBI:29105"/>
    </ligand>
</feature>
<evidence type="ECO:0008006" key="13">
    <source>
        <dbReference type="Google" id="ProtNLM"/>
    </source>
</evidence>
<comment type="cofactor">
    <cofactor evidence="1">
        <name>Zn(2+)</name>
        <dbReference type="ChEBI" id="CHEBI:29105"/>
    </cofactor>
</comment>
<keyword evidence="3" id="KW-0808">Transferase</keyword>
<comment type="similarity">
    <text evidence="2">Belongs to the sirtuin family.</text>
</comment>
<evidence type="ECO:0000313" key="11">
    <source>
        <dbReference type="EMBL" id="PRP83497.1"/>
    </source>
</evidence>
<evidence type="ECO:0000256" key="6">
    <source>
        <dbReference type="ARBA" id="ARBA00023027"/>
    </source>
</evidence>
<keyword evidence="6" id="KW-0520">NAD</keyword>
<protein>
    <recommendedName>
        <fullName evidence="13">Protein acetyllysine N-acetyltransferase</fullName>
    </recommendedName>
</protein>
<dbReference type="EMBL" id="MDYQ01000081">
    <property type="protein sequence ID" value="PRP83497.1"/>
    <property type="molecule type" value="Genomic_DNA"/>
</dbReference>
<keyword evidence="5 7" id="KW-0862">Zinc</keyword>
<dbReference type="GO" id="GO:0008270">
    <property type="term" value="F:zinc ion binding"/>
    <property type="evidence" value="ECO:0007669"/>
    <property type="project" value="UniProtKB-KW"/>
</dbReference>
<evidence type="ECO:0000256" key="2">
    <source>
        <dbReference type="ARBA" id="ARBA00006988"/>
    </source>
</evidence>
<dbReference type="InParanoid" id="A0A2P6NHT0"/>
<comment type="caution">
    <text evidence="11">The sequence shown here is derived from an EMBL/GenBank/DDBJ whole genome shotgun (WGS) entry which is preliminary data.</text>
</comment>
<feature type="domain" description="UBP-type" evidence="9">
    <location>
        <begin position="13"/>
        <end position="115"/>
    </location>
</feature>
<feature type="binding site" evidence="7">
    <location>
        <position position="326"/>
    </location>
    <ligand>
        <name>Zn(2+)</name>
        <dbReference type="ChEBI" id="CHEBI:29105"/>
    </ligand>
</feature>
<organism evidence="11 12">
    <name type="scientific">Planoprotostelium fungivorum</name>
    <dbReference type="NCBI Taxonomy" id="1890364"/>
    <lineage>
        <taxon>Eukaryota</taxon>
        <taxon>Amoebozoa</taxon>
        <taxon>Evosea</taxon>
        <taxon>Variosea</taxon>
        <taxon>Cavosteliida</taxon>
        <taxon>Cavosteliaceae</taxon>
        <taxon>Planoprotostelium</taxon>
    </lineage>
</organism>
<dbReference type="PROSITE" id="PS50305">
    <property type="entry name" value="SIRTUIN"/>
    <property type="match status" value="1"/>
</dbReference>
<dbReference type="OrthoDB" id="420264at2759"/>
<evidence type="ECO:0000256" key="8">
    <source>
        <dbReference type="PROSITE-ProRule" id="PRU00502"/>
    </source>
</evidence>
<proteinExistence type="inferred from homology"/>
<feature type="domain" description="Deacetylase sirtuin-type" evidence="10">
    <location>
        <begin position="161"/>
        <end position="441"/>
    </location>
</feature>
<feature type="binding site" evidence="7">
    <location>
        <position position="299"/>
    </location>
    <ligand>
        <name>Zn(2+)</name>
        <dbReference type="ChEBI" id="CHEBI:29105"/>
    </ligand>
</feature>
<dbReference type="InterPro" id="IPR029035">
    <property type="entry name" value="DHS-like_NAD/FAD-binding_dom"/>
</dbReference>